<comment type="caution">
    <text evidence="2">The sequence shown here is derived from an EMBL/GenBank/DDBJ whole genome shotgun (WGS) entry which is preliminary data.</text>
</comment>
<keyword evidence="3" id="KW-1185">Reference proteome</keyword>
<feature type="compositionally biased region" description="Basic and acidic residues" evidence="1">
    <location>
        <begin position="1"/>
        <end position="18"/>
    </location>
</feature>
<evidence type="ECO:0000313" key="2">
    <source>
        <dbReference type="EMBL" id="KAF5397798.1"/>
    </source>
</evidence>
<dbReference type="EMBL" id="LUCH01005757">
    <property type="protein sequence ID" value="KAF5397798.1"/>
    <property type="molecule type" value="Genomic_DNA"/>
</dbReference>
<feature type="region of interest" description="Disordered" evidence="1">
    <location>
        <begin position="1"/>
        <end position="29"/>
    </location>
</feature>
<accession>A0A8J4T3M5</accession>
<evidence type="ECO:0000256" key="1">
    <source>
        <dbReference type="SAM" id="MobiDB-lite"/>
    </source>
</evidence>
<reference evidence="2" key="1">
    <citation type="submission" date="2019-05" db="EMBL/GenBank/DDBJ databases">
        <title>Annotation for the trematode Paragonimus heterotremus.</title>
        <authorList>
            <person name="Choi Y.-J."/>
        </authorList>
    </citation>
    <scope>NUCLEOTIDE SEQUENCE</scope>
    <source>
        <strain evidence="2">LC</strain>
    </source>
</reference>
<dbReference type="AlphaFoldDB" id="A0A8J4T3M5"/>
<sequence>MHTSDCRTGKQRQCRGEPDDLGTSECSADANDLNEATEIAHEMCSNDDAADSPTPTNYELLKQRQQRLHPFNLRSREA</sequence>
<name>A0A8J4T3M5_9TREM</name>
<evidence type="ECO:0000313" key="3">
    <source>
        <dbReference type="Proteomes" id="UP000748531"/>
    </source>
</evidence>
<dbReference type="Proteomes" id="UP000748531">
    <property type="component" value="Unassembled WGS sequence"/>
</dbReference>
<protein>
    <submittedName>
        <fullName evidence="2">Uncharacterized protein</fullName>
    </submittedName>
</protein>
<organism evidence="2 3">
    <name type="scientific">Paragonimus heterotremus</name>
    <dbReference type="NCBI Taxonomy" id="100268"/>
    <lineage>
        <taxon>Eukaryota</taxon>
        <taxon>Metazoa</taxon>
        <taxon>Spiralia</taxon>
        <taxon>Lophotrochozoa</taxon>
        <taxon>Platyhelminthes</taxon>
        <taxon>Trematoda</taxon>
        <taxon>Digenea</taxon>
        <taxon>Plagiorchiida</taxon>
        <taxon>Troglotremata</taxon>
        <taxon>Troglotrematidae</taxon>
        <taxon>Paragonimus</taxon>
    </lineage>
</organism>
<gene>
    <name evidence="2" type="ORF">PHET_09316</name>
</gene>
<proteinExistence type="predicted"/>